<feature type="compositionally biased region" description="Low complexity" evidence="2">
    <location>
        <begin position="151"/>
        <end position="169"/>
    </location>
</feature>
<dbReference type="Pfam" id="PF00388">
    <property type="entry name" value="PI-PLC-X"/>
    <property type="match status" value="1"/>
</dbReference>
<dbReference type="InterPro" id="IPR035892">
    <property type="entry name" value="C2_domain_sf"/>
</dbReference>
<dbReference type="AlphaFoldDB" id="A0A5N6TDS0"/>
<dbReference type="GO" id="GO:0051209">
    <property type="term" value="P:release of sequestered calcium ion into cytosol"/>
    <property type="evidence" value="ECO:0007669"/>
    <property type="project" value="TreeGrafter"/>
</dbReference>
<feature type="region of interest" description="Disordered" evidence="2">
    <location>
        <begin position="150"/>
        <end position="231"/>
    </location>
</feature>
<dbReference type="InterPro" id="IPR001711">
    <property type="entry name" value="PLipase_C_Pinositol-sp_Y"/>
</dbReference>
<dbReference type="CDD" id="cd08598">
    <property type="entry name" value="PI-PLC1c_yeast"/>
    <property type="match status" value="1"/>
</dbReference>
<dbReference type="SMART" id="SM00149">
    <property type="entry name" value="PLCYc"/>
    <property type="match status" value="1"/>
</dbReference>
<feature type="compositionally biased region" description="Low complexity" evidence="2">
    <location>
        <begin position="187"/>
        <end position="202"/>
    </location>
</feature>
<organism evidence="4 5">
    <name type="scientific">Aspergillus avenaceus</name>
    <dbReference type="NCBI Taxonomy" id="36643"/>
    <lineage>
        <taxon>Eukaryota</taxon>
        <taxon>Fungi</taxon>
        <taxon>Dikarya</taxon>
        <taxon>Ascomycota</taxon>
        <taxon>Pezizomycotina</taxon>
        <taxon>Eurotiomycetes</taxon>
        <taxon>Eurotiomycetidae</taxon>
        <taxon>Eurotiales</taxon>
        <taxon>Aspergillaceae</taxon>
        <taxon>Aspergillus</taxon>
        <taxon>Aspergillus subgen. Circumdati</taxon>
    </lineage>
</organism>
<dbReference type="GO" id="GO:0004435">
    <property type="term" value="F:phosphatidylinositol-4,5-bisphosphate phospholipase C activity"/>
    <property type="evidence" value="ECO:0007669"/>
    <property type="project" value="UniProtKB-EC"/>
</dbReference>
<dbReference type="EMBL" id="ML742509">
    <property type="protein sequence ID" value="KAE8144472.1"/>
    <property type="molecule type" value="Genomic_DNA"/>
</dbReference>
<dbReference type="SMART" id="SM00148">
    <property type="entry name" value="PLCXc"/>
    <property type="match status" value="1"/>
</dbReference>
<protein>
    <recommendedName>
        <fullName evidence="1">Phosphoinositide phospholipase C</fullName>
        <ecNumber evidence="1">3.1.4.11</ecNumber>
    </recommendedName>
</protein>
<dbReference type="PANTHER" id="PTHR10336:SF82">
    <property type="entry name" value="PHOSPHOINOSITIDE PHOSPHOLIPASE C"/>
    <property type="match status" value="1"/>
</dbReference>
<evidence type="ECO:0000313" key="5">
    <source>
        <dbReference type="Proteomes" id="UP000325780"/>
    </source>
</evidence>
<sequence length="642" mass="70777">MSDLADRTDRVTLDDSTRCLEAKSTPEFASTVAHYLEVIHGSLVSLPGVNFFHDIQHESRLDSNDSGTADPLASLAAFQAYMASPASSALRPPRKQDTSAPISDYFISSSHNTYLTGNQLYSDSDPNAYINALLSGCRCVEIDVWDGQPGSGSANNDTSSCSSSDSSSDQKQGPKEKQKWTKRGHARLGSLSSKLGGLLGRKSPSHEAPSDNEPVDPATEVPLRPEPRVLHGHTLTKGTTFRDVCYAIRDSAFVVSDLPVIVSLEVHASLEQQHAMVEIMEEAWKGMLVEVTPEKEATEPLPTPEDLKRKILIKVKYVAPTNDDQQEDSEGDRTDELEALRQHTNQAAANNTTDQSAEQAPAKPSKILHALSRLAVFTKGFHFSHFSQPEAKVPGHVFSLSENAARAAHAKDPDALFEHNRKHFMRIYPYGLRVNSSNLDPTFFWRRGAQVVALNWQNLDKAMMLNGAMFANEPGWVLKPQGYRSSDAPNTVVRRQFDLSIEFLAGQNIPLPPGDTKEKGFHPYVVCNLHVETPEDTEIPHGEDDGESETSSYKQTIKSATGASPDFGGQMIQFPTLSGLVEELTFVRFKVKDDEIGRDSLAAWACIKLDRLQEGYRLIPLYNCSGAQTDGFLLVRIVKRMV</sequence>
<dbReference type="SUPFAM" id="SSF49562">
    <property type="entry name" value="C2 domain (Calcium/lipid-binding domain, CaLB)"/>
    <property type="match status" value="1"/>
</dbReference>
<feature type="region of interest" description="Disordered" evidence="2">
    <location>
        <begin position="535"/>
        <end position="556"/>
    </location>
</feature>
<dbReference type="EC" id="3.1.4.11" evidence="1"/>
<evidence type="ECO:0000256" key="1">
    <source>
        <dbReference type="RuleBase" id="RU361133"/>
    </source>
</evidence>
<dbReference type="PROSITE" id="PS50008">
    <property type="entry name" value="PIPLC_Y_DOMAIN"/>
    <property type="match status" value="1"/>
</dbReference>
<dbReference type="Pfam" id="PF00387">
    <property type="entry name" value="PI-PLC-Y"/>
    <property type="match status" value="1"/>
</dbReference>
<dbReference type="InterPro" id="IPR017946">
    <property type="entry name" value="PLC-like_Pdiesterase_TIM-brl"/>
</dbReference>
<proteinExistence type="predicted"/>
<dbReference type="Gene3D" id="3.20.20.190">
    <property type="entry name" value="Phosphatidylinositol (PI) phosphodiesterase"/>
    <property type="match status" value="1"/>
</dbReference>
<gene>
    <name evidence="4" type="ORF">BDV25DRAFT_166759</name>
</gene>
<keyword evidence="5" id="KW-1185">Reference proteome</keyword>
<dbReference type="OrthoDB" id="269822at2759"/>
<evidence type="ECO:0000256" key="2">
    <source>
        <dbReference type="SAM" id="MobiDB-lite"/>
    </source>
</evidence>
<dbReference type="FunFam" id="3.20.20.190:FF:000044">
    <property type="entry name" value="Phosphoinositide phospholipase C"/>
    <property type="match status" value="1"/>
</dbReference>
<keyword evidence="1" id="KW-0442">Lipid degradation</keyword>
<keyword evidence="1" id="KW-0443">Lipid metabolism</keyword>
<dbReference type="InterPro" id="IPR001192">
    <property type="entry name" value="PI-PLC_fam"/>
</dbReference>
<dbReference type="Gene3D" id="2.60.40.150">
    <property type="entry name" value="C2 domain"/>
    <property type="match status" value="1"/>
</dbReference>
<dbReference type="InterPro" id="IPR000909">
    <property type="entry name" value="PLipase_C_PInositol-sp_X_dom"/>
</dbReference>
<dbReference type="SUPFAM" id="SSF51695">
    <property type="entry name" value="PLC-like phosphodiesterases"/>
    <property type="match status" value="1"/>
</dbReference>
<dbReference type="PANTHER" id="PTHR10336">
    <property type="entry name" value="PHOSPHOINOSITIDE-SPECIFIC PHOSPHOLIPASE C FAMILY PROTEIN"/>
    <property type="match status" value="1"/>
</dbReference>
<dbReference type="GO" id="GO:0048015">
    <property type="term" value="P:phosphatidylinositol-mediated signaling"/>
    <property type="evidence" value="ECO:0007669"/>
    <property type="project" value="TreeGrafter"/>
</dbReference>
<comment type="catalytic activity">
    <reaction evidence="1">
        <text>a 1,2-diacyl-sn-glycero-3-phospho-(1D-myo-inositol-4,5-bisphosphate) + H2O = 1D-myo-inositol 1,4,5-trisphosphate + a 1,2-diacyl-sn-glycerol + H(+)</text>
        <dbReference type="Rhea" id="RHEA:33179"/>
        <dbReference type="ChEBI" id="CHEBI:15377"/>
        <dbReference type="ChEBI" id="CHEBI:15378"/>
        <dbReference type="ChEBI" id="CHEBI:17815"/>
        <dbReference type="ChEBI" id="CHEBI:58456"/>
        <dbReference type="ChEBI" id="CHEBI:203600"/>
        <dbReference type="EC" id="3.1.4.11"/>
    </reaction>
</comment>
<name>A0A5N6TDS0_ASPAV</name>
<dbReference type="Proteomes" id="UP000325780">
    <property type="component" value="Unassembled WGS sequence"/>
</dbReference>
<evidence type="ECO:0000313" key="4">
    <source>
        <dbReference type="EMBL" id="KAE8144472.1"/>
    </source>
</evidence>
<keyword evidence="1" id="KW-0378">Hydrolase</keyword>
<accession>A0A5N6TDS0</accession>
<dbReference type="GO" id="GO:0016042">
    <property type="term" value="P:lipid catabolic process"/>
    <property type="evidence" value="ECO:0007669"/>
    <property type="project" value="UniProtKB-KW"/>
</dbReference>
<dbReference type="PROSITE" id="PS50007">
    <property type="entry name" value="PIPLC_X_DOMAIN"/>
    <property type="match status" value="1"/>
</dbReference>
<reference evidence="4 5" key="1">
    <citation type="submission" date="2019-04" db="EMBL/GenBank/DDBJ databases">
        <title>Friends and foes A comparative genomics study of 23 Aspergillus species from section Flavi.</title>
        <authorList>
            <consortium name="DOE Joint Genome Institute"/>
            <person name="Kjaerbolling I."/>
            <person name="Vesth T."/>
            <person name="Frisvad J.C."/>
            <person name="Nybo J.L."/>
            <person name="Theobald S."/>
            <person name="Kildgaard S."/>
            <person name="Isbrandt T."/>
            <person name="Kuo A."/>
            <person name="Sato A."/>
            <person name="Lyhne E.K."/>
            <person name="Kogle M.E."/>
            <person name="Wiebenga A."/>
            <person name="Kun R.S."/>
            <person name="Lubbers R.J."/>
            <person name="Makela M.R."/>
            <person name="Barry K."/>
            <person name="Chovatia M."/>
            <person name="Clum A."/>
            <person name="Daum C."/>
            <person name="Haridas S."/>
            <person name="He G."/>
            <person name="LaButti K."/>
            <person name="Lipzen A."/>
            <person name="Mondo S."/>
            <person name="Riley R."/>
            <person name="Salamov A."/>
            <person name="Simmons B.A."/>
            <person name="Magnuson J.K."/>
            <person name="Henrissat B."/>
            <person name="Mortensen U.H."/>
            <person name="Larsen T.O."/>
            <person name="Devries R.P."/>
            <person name="Grigoriev I.V."/>
            <person name="Machida M."/>
            <person name="Baker S.E."/>
            <person name="Andersen M.R."/>
        </authorList>
    </citation>
    <scope>NUCLEOTIDE SEQUENCE [LARGE SCALE GENOMIC DNA]</scope>
    <source>
        <strain evidence="4 5">IBT 18842</strain>
    </source>
</reference>
<dbReference type="PRINTS" id="PR00390">
    <property type="entry name" value="PHPHLIPASEC"/>
</dbReference>
<feature type="domain" description="PI-PLC Y-box" evidence="3">
    <location>
        <begin position="371"/>
        <end position="484"/>
    </location>
</feature>
<evidence type="ECO:0000259" key="3">
    <source>
        <dbReference type="PROSITE" id="PS50008"/>
    </source>
</evidence>
<dbReference type="FunFam" id="2.60.40.150:FF:000220">
    <property type="entry name" value="Phosphoinositide phospholipase C"/>
    <property type="match status" value="1"/>
</dbReference>
<dbReference type="CDD" id="cd00275">
    <property type="entry name" value="C2_PLC_like"/>
    <property type="match status" value="1"/>
</dbReference>